<gene>
    <name evidence="5" type="ORF">L873DRAFT_1663690</name>
</gene>
<dbReference type="SMART" id="SM00360">
    <property type="entry name" value="RRM"/>
    <property type="match status" value="1"/>
</dbReference>
<feature type="domain" description="RRM" evidence="4">
    <location>
        <begin position="88"/>
        <end position="165"/>
    </location>
</feature>
<evidence type="ECO:0000313" key="6">
    <source>
        <dbReference type="Proteomes" id="UP000276215"/>
    </source>
</evidence>
<feature type="region of interest" description="Disordered" evidence="3">
    <location>
        <begin position="1"/>
        <end position="45"/>
    </location>
</feature>
<feature type="compositionally biased region" description="Basic and acidic residues" evidence="3">
    <location>
        <begin position="202"/>
        <end position="217"/>
    </location>
</feature>
<dbReference type="GO" id="GO:0005634">
    <property type="term" value="C:nucleus"/>
    <property type="evidence" value="ECO:0007669"/>
    <property type="project" value="TreeGrafter"/>
</dbReference>
<dbReference type="Pfam" id="PF00076">
    <property type="entry name" value="RRM_1"/>
    <property type="match status" value="1"/>
</dbReference>
<dbReference type="PANTHER" id="PTHR19965:SF82">
    <property type="entry name" value="THO COMPLEX SUBUNIT 4"/>
    <property type="match status" value="1"/>
</dbReference>
<feature type="compositionally biased region" description="Gly residues" evidence="3">
    <location>
        <begin position="286"/>
        <end position="302"/>
    </location>
</feature>
<organism evidence="5 6">
    <name type="scientific">Choiromyces venosus 120613-1</name>
    <dbReference type="NCBI Taxonomy" id="1336337"/>
    <lineage>
        <taxon>Eukaryota</taxon>
        <taxon>Fungi</taxon>
        <taxon>Dikarya</taxon>
        <taxon>Ascomycota</taxon>
        <taxon>Pezizomycotina</taxon>
        <taxon>Pezizomycetes</taxon>
        <taxon>Pezizales</taxon>
        <taxon>Tuberaceae</taxon>
        <taxon>Choiromyces</taxon>
    </lineage>
</organism>
<dbReference type="InterPro" id="IPR051229">
    <property type="entry name" value="ALYREF_mRNA_export"/>
</dbReference>
<dbReference type="Proteomes" id="UP000276215">
    <property type="component" value="Unassembled WGS sequence"/>
</dbReference>
<dbReference type="GO" id="GO:0003729">
    <property type="term" value="F:mRNA binding"/>
    <property type="evidence" value="ECO:0007669"/>
    <property type="project" value="TreeGrafter"/>
</dbReference>
<evidence type="ECO:0000256" key="3">
    <source>
        <dbReference type="SAM" id="MobiDB-lite"/>
    </source>
</evidence>
<protein>
    <submittedName>
        <fullName evidence="5">RNA-binding domain-containing protein</fullName>
    </submittedName>
</protein>
<dbReference type="EMBL" id="ML120354">
    <property type="protein sequence ID" value="RPB05256.1"/>
    <property type="molecule type" value="Genomic_DNA"/>
</dbReference>
<evidence type="ECO:0000256" key="1">
    <source>
        <dbReference type="ARBA" id="ARBA00022884"/>
    </source>
</evidence>
<dbReference type="PROSITE" id="PS50102">
    <property type="entry name" value="RRM"/>
    <property type="match status" value="1"/>
</dbReference>
<dbReference type="OrthoDB" id="5382468at2759"/>
<dbReference type="InterPro" id="IPR035979">
    <property type="entry name" value="RBD_domain_sf"/>
</dbReference>
<keyword evidence="6" id="KW-1185">Reference proteome</keyword>
<feature type="compositionally biased region" description="Low complexity" evidence="3">
    <location>
        <begin position="181"/>
        <end position="198"/>
    </location>
</feature>
<proteinExistence type="predicted"/>
<reference evidence="5 6" key="1">
    <citation type="journal article" date="2018" name="Nat. Ecol. Evol.">
        <title>Pezizomycetes genomes reveal the molecular basis of ectomycorrhizal truffle lifestyle.</title>
        <authorList>
            <person name="Murat C."/>
            <person name="Payen T."/>
            <person name="Noel B."/>
            <person name="Kuo A."/>
            <person name="Morin E."/>
            <person name="Chen J."/>
            <person name="Kohler A."/>
            <person name="Krizsan K."/>
            <person name="Balestrini R."/>
            <person name="Da Silva C."/>
            <person name="Montanini B."/>
            <person name="Hainaut M."/>
            <person name="Levati E."/>
            <person name="Barry K.W."/>
            <person name="Belfiori B."/>
            <person name="Cichocki N."/>
            <person name="Clum A."/>
            <person name="Dockter R.B."/>
            <person name="Fauchery L."/>
            <person name="Guy J."/>
            <person name="Iotti M."/>
            <person name="Le Tacon F."/>
            <person name="Lindquist E.A."/>
            <person name="Lipzen A."/>
            <person name="Malagnac F."/>
            <person name="Mello A."/>
            <person name="Molinier V."/>
            <person name="Miyauchi S."/>
            <person name="Poulain J."/>
            <person name="Riccioni C."/>
            <person name="Rubini A."/>
            <person name="Sitrit Y."/>
            <person name="Splivallo R."/>
            <person name="Traeger S."/>
            <person name="Wang M."/>
            <person name="Zifcakova L."/>
            <person name="Wipf D."/>
            <person name="Zambonelli A."/>
            <person name="Paolocci F."/>
            <person name="Nowrousian M."/>
            <person name="Ottonello S."/>
            <person name="Baldrian P."/>
            <person name="Spatafora J.W."/>
            <person name="Henrissat B."/>
            <person name="Nagy L.G."/>
            <person name="Aury J.M."/>
            <person name="Wincker P."/>
            <person name="Grigoriev I.V."/>
            <person name="Bonfante P."/>
            <person name="Martin F.M."/>
        </authorList>
    </citation>
    <scope>NUCLEOTIDE SEQUENCE [LARGE SCALE GENOMIC DNA]</scope>
    <source>
        <strain evidence="5 6">120613-1</strain>
    </source>
</reference>
<feature type="compositionally biased region" description="Basic residues" evidence="3">
    <location>
        <begin position="24"/>
        <end position="38"/>
    </location>
</feature>
<dbReference type="PANTHER" id="PTHR19965">
    <property type="entry name" value="RNA AND EXPORT FACTOR BINDING PROTEIN"/>
    <property type="match status" value="1"/>
</dbReference>
<feature type="compositionally biased region" description="Basic and acidic residues" evidence="3">
    <location>
        <begin position="228"/>
        <end position="239"/>
    </location>
</feature>
<dbReference type="InterPro" id="IPR000504">
    <property type="entry name" value="RRM_dom"/>
</dbReference>
<feature type="compositionally biased region" description="Low complexity" evidence="3">
    <location>
        <begin position="326"/>
        <end position="336"/>
    </location>
</feature>
<sequence>MDRALDDVVRERSHDKRSSSSNGRRPHRNPRGGVRKTGRRDNTYNDSLAWVHDKYDGDLGLATNEPLRRAGGSNMRHNSDTEIPAGAGKLKVENIHYELGEEELLGLFERQGIVLKLELKYDRAGRSEGIAFVTYEREADAKRAIAEFDGANANGQPIRLTLVNRHHQNEGKSLFDRIRAPDSSSPSAALSNNNVSAPRTRRFTDSPERDSRRDPTRRPTPPNIDRYVPPERRRERPRSSEPAVGGSNTRRRGAHSGGGGGSGGREDRSYNNNRRYGNGQSLVFGRLGGGGGGSGAGGGGAGNRSRKTVEELDEEMNNYFTDAGVQQQQQQQQQQQVGNALAQPVDEDEEMIL</sequence>
<dbReference type="AlphaFoldDB" id="A0A3N4K3V1"/>
<feature type="compositionally biased region" description="Low complexity" evidence="3">
    <location>
        <begin position="270"/>
        <end position="279"/>
    </location>
</feature>
<feature type="region of interest" description="Disordered" evidence="3">
    <location>
        <begin position="177"/>
        <end position="353"/>
    </location>
</feature>
<feature type="compositionally biased region" description="Basic and acidic residues" evidence="3">
    <location>
        <begin position="1"/>
        <end position="18"/>
    </location>
</feature>
<keyword evidence="1 2" id="KW-0694">RNA-binding</keyword>
<name>A0A3N4K3V1_9PEZI</name>
<dbReference type="SUPFAM" id="SSF54928">
    <property type="entry name" value="RNA-binding domain, RBD"/>
    <property type="match status" value="1"/>
</dbReference>
<dbReference type="Gene3D" id="3.30.70.330">
    <property type="match status" value="1"/>
</dbReference>
<dbReference type="CDD" id="cd12418">
    <property type="entry name" value="RRM_Aly_REF_like"/>
    <property type="match status" value="1"/>
</dbReference>
<accession>A0A3N4K3V1</accession>
<evidence type="ECO:0000256" key="2">
    <source>
        <dbReference type="PROSITE-ProRule" id="PRU00176"/>
    </source>
</evidence>
<evidence type="ECO:0000259" key="4">
    <source>
        <dbReference type="PROSITE" id="PS50102"/>
    </source>
</evidence>
<dbReference type="InterPro" id="IPR012677">
    <property type="entry name" value="Nucleotide-bd_a/b_plait_sf"/>
</dbReference>
<dbReference type="STRING" id="1336337.A0A3N4K3V1"/>
<evidence type="ECO:0000313" key="5">
    <source>
        <dbReference type="EMBL" id="RPB05256.1"/>
    </source>
</evidence>